<name>A0A4R1IBG4_ANCAQ</name>
<dbReference type="OrthoDB" id="20930at2"/>
<protein>
    <recommendedName>
        <fullName evidence="1">Methyltransferase type 12 domain-containing protein</fullName>
    </recommendedName>
</protein>
<dbReference type="Gene3D" id="3.40.50.150">
    <property type="entry name" value="Vaccinia Virus protein VP39"/>
    <property type="match status" value="1"/>
</dbReference>
<dbReference type="AlphaFoldDB" id="A0A4R1IBG4"/>
<dbReference type="CDD" id="cd02440">
    <property type="entry name" value="AdoMet_MTases"/>
    <property type="match status" value="1"/>
</dbReference>
<sequence>MPGSLRRQLSKRKWQFRAYLESHRNRKRTASDVFSEIYENNIWGGEDKVFFSGSGSRGRVADEYIIKINNFIEKNKIKSVVDIGCGDFYIGSRLKCSDYTGIDIVPSLISHHNATFGGPGRRFLCVDVSGSEALPSADLVLIRQVLQHLSNRQIEAILAKLGGFRHVIVTEHQPAAGDLVTFNRDHVHGNSTRLLHGSGVYLERPPFNRSVELLMDCAGNEGSGDVHERGAIRSFLVKP</sequence>
<comment type="caution">
    <text evidence="2">The sequence shown here is derived from an EMBL/GenBank/DDBJ whole genome shotgun (WGS) entry which is preliminary data.</text>
</comment>
<dbReference type="Pfam" id="PF08242">
    <property type="entry name" value="Methyltransf_12"/>
    <property type="match status" value="1"/>
</dbReference>
<dbReference type="EMBL" id="SMFY01000001">
    <property type="protein sequence ID" value="TCK31673.1"/>
    <property type="molecule type" value="Genomic_DNA"/>
</dbReference>
<evidence type="ECO:0000313" key="2">
    <source>
        <dbReference type="EMBL" id="TCK31673.1"/>
    </source>
</evidence>
<evidence type="ECO:0000313" key="3">
    <source>
        <dbReference type="Proteomes" id="UP000295030"/>
    </source>
</evidence>
<reference evidence="2 3" key="1">
    <citation type="submission" date="2019-03" db="EMBL/GenBank/DDBJ databases">
        <title>Genomic Encyclopedia of Type Strains, Phase IV (KMG-IV): sequencing the most valuable type-strain genomes for metagenomic binning, comparative biology and taxonomic classification.</title>
        <authorList>
            <person name="Goeker M."/>
        </authorList>
    </citation>
    <scope>NUCLEOTIDE SEQUENCE [LARGE SCALE GENOMIC DNA]</scope>
    <source>
        <strain evidence="2 3">DSM 101</strain>
    </source>
</reference>
<dbReference type="InterPro" id="IPR013217">
    <property type="entry name" value="Methyltransf_12"/>
</dbReference>
<proteinExistence type="predicted"/>
<organism evidence="2 3">
    <name type="scientific">Ancylobacter aquaticus</name>
    <dbReference type="NCBI Taxonomy" id="100"/>
    <lineage>
        <taxon>Bacteria</taxon>
        <taxon>Pseudomonadati</taxon>
        <taxon>Pseudomonadota</taxon>
        <taxon>Alphaproteobacteria</taxon>
        <taxon>Hyphomicrobiales</taxon>
        <taxon>Xanthobacteraceae</taxon>
        <taxon>Ancylobacter</taxon>
    </lineage>
</organism>
<evidence type="ECO:0000259" key="1">
    <source>
        <dbReference type="Pfam" id="PF08242"/>
    </source>
</evidence>
<keyword evidence="3" id="KW-1185">Reference proteome</keyword>
<accession>A0A4R1IBG4</accession>
<dbReference type="Proteomes" id="UP000295030">
    <property type="component" value="Unassembled WGS sequence"/>
</dbReference>
<dbReference type="SUPFAM" id="SSF53335">
    <property type="entry name" value="S-adenosyl-L-methionine-dependent methyltransferases"/>
    <property type="match status" value="1"/>
</dbReference>
<dbReference type="RefSeq" id="WP_131834865.1">
    <property type="nucleotide sequence ID" value="NZ_SMFY01000001.1"/>
</dbReference>
<dbReference type="InterPro" id="IPR029063">
    <property type="entry name" value="SAM-dependent_MTases_sf"/>
</dbReference>
<gene>
    <name evidence="2" type="ORF">EV667_1784</name>
</gene>
<feature type="domain" description="Methyltransferase type 12" evidence="1">
    <location>
        <begin position="81"/>
        <end position="161"/>
    </location>
</feature>